<evidence type="ECO:0000313" key="3">
    <source>
        <dbReference type="Proteomes" id="UP000314294"/>
    </source>
</evidence>
<feature type="compositionally biased region" description="Basic and acidic residues" evidence="1">
    <location>
        <begin position="8"/>
        <end position="19"/>
    </location>
</feature>
<sequence length="122" mass="13417">METQSNRRGKDEEHTKQSLEDQDSFSESLADSLYLSTDRHMGCLFFEEISGSTKVNDGSIESQALCLSGSLHGETGAERRGRVQGGEHRAGLVGDQMSSQWGRNDEGRKGGRGEEQTKPKLN</sequence>
<name>A0A4Z2JJ56_9TELE</name>
<dbReference type="AlphaFoldDB" id="A0A4Z2JJ56"/>
<evidence type="ECO:0000313" key="2">
    <source>
        <dbReference type="EMBL" id="TNN89272.1"/>
    </source>
</evidence>
<dbReference type="Proteomes" id="UP000314294">
    <property type="component" value="Unassembled WGS sequence"/>
</dbReference>
<feature type="compositionally biased region" description="Basic and acidic residues" evidence="1">
    <location>
        <begin position="75"/>
        <end position="90"/>
    </location>
</feature>
<accession>A0A4Z2JJ56</accession>
<feature type="compositionally biased region" description="Basic and acidic residues" evidence="1">
    <location>
        <begin position="103"/>
        <end position="122"/>
    </location>
</feature>
<keyword evidence="3" id="KW-1185">Reference proteome</keyword>
<feature type="region of interest" description="Disordered" evidence="1">
    <location>
        <begin position="69"/>
        <end position="122"/>
    </location>
</feature>
<proteinExistence type="predicted"/>
<gene>
    <name evidence="2" type="ORF">EYF80_000560</name>
</gene>
<dbReference type="EMBL" id="SRLO01000002">
    <property type="protein sequence ID" value="TNN89272.1"/>
    <property type="molecule type" value="Genomic_DNA"/>
</dbReference>
<protein>
    <submittedName>
        <fullName evidence="2">Uncharacterized protein</fullName>
    </submittedName>
</protein>
<organism evidence="2 3">
    <name type="scientific">Liparis tanakae</name>
    <name type="common">Tanaka's snailfish</name>
    <dbReference type="NCBI Taxonomy" id="230148"/>
    <lineage>
        <taxon>Eukaryota</taxon>
        <taxon>Metazoa</taxon>
        <taxon>Chordata</taxon>
        <taxon>Craniata</taxon>
        <taxon>Vertebrata</taxon>
        <taxon>Euteleostomi</taxon>
        <taxon>Actinopterygii</taxon>
        <taxon>Neopterygii</taxon>
        <taxon>Teleostei</taxon>
        <taxon>Neoteleostei</taxon>
        <taxon>Acanthomorphata</taxon>
        <taxon>Eupercaria</taxon>
        <taxon>Perciformes</taxon>
        <taxon>Cottioidei</taxon>
        <taxon>Cottales</taxon>
        <taxon>Liparidae</taxon>
        <taxon>Liparis</taxon>
    </lineage>
</organism>
<evidence type="ECO:0000256" key="1">
    <source>
        <dbReference type="SAM" id="MobiDB-lite"/>
    </source>
</evidence>
<feature type="region of interest" description="Disordered" evidence="1">
    <location>
        <begin position="1"/>
        <end position="27"/>
    </location>
</feature>
<reference evidence="2 3" key="1">
    <citation type="submission" date="2019-03" db="EMBL/GenBank/DDBJ databases">
        <title>First draft genome of Liparis tanakae, snailfish: a comprehensive survey of snailfish specific genes.</title>
        <authorList>
            <person name="Kim W."/>
            <person name="Song I."/>
            <person name="Jeong J.-H."/>
            <person name="Kim D."/>
            <person name="Kim S."/>
            <person name="Ryu S."/>
            <person name="Song J.Y."/>
            <person name="Lee S.K."/>
        </authorList>
    </citation>
    <scope>NUCLEOTIDE SEQUENCE [LARGE SCALE GENOMIC DNA]</scope>
    <source>
        <tissue evidence="2">Muscle</tissue>
    </source>
</reference>
<comment type="caution">
    <text evidence="2">The sequence shown here is derived from an EMBL/GenBank/DDBJ whole genome shotgun (WGS) entry which is preliminary data.</text>
</comment>